<keyword evidence="2" id="KW-0732">Signal</keyword>
<dbReference type="GO" id="GO:0006508">
    <property type="term" value="P:proteolysis"/>
    <property type="evidence" value="ECO:0007669"/>
    <property type="project" value="InterPro"/>
</dbReference>
<protein>
    <submittedName>
        <fullName evidence="3">Uncharacterized protein</fullName>
    </submittedName>
</protein>
<dbReference type="EMBL" id="AUSU01008701">
    <property type="protein sequence ID" value="EPS59024.1"/>
    <property type="molecule type" value="Genomic_DNA"/>
</dbReference>
<evidence type="ECO:0000256" key="2">
    <source>
        <dbReference type="SAM" id="SignalP"/>
    </source>
</evidence>
<accession>S8BXD5</accession>
<organism evidence="3 4">
    <name type="scientific">Genlisea aurea</name>
    <dbReference type="NCBI Taxonomy" id="192259"/>
    <lineage>
        <taxon>Eukaryota</taxon>
        <taxon>Viridiplantae</taxon>
        <taxon>Streptophyta</taxon>
        <taxon>Embryophyta</taxon>
        <taxon>Tracheophyta</taxon>
        <taxon>Spermatophyta</taxon>
        <taxon>Magnoliopsida</taxon>
        <taxon>eudicotyledons</taxon>
        <taxon>Gunneridae</taxon>
        <taxon>Pentapetalae</taxon>
        <taxon>asterids</taxon>
        <taxon>lamiids</taxon>
        <taxon>Lamiales</taxon>
        <taxon>Lentibulariaceae</taxon>
        <taxon>Genlisea</taxon>
    </lineage>
</organism>
<sequence length="108" mass="11824">LSLFLTILMLIMKNGSSVRIVETLPGFTGRLPFKLGTGYIGVGENDDIQMLYYFIESERDPVSDPVVIWLNGGQGCSGLSGLVYEIGPITVVPNGSMPFLELRSHSWT</sequence>
<dbReference type="AlphaFoldDB" id="S8BXD5"/>
<name>S8BXD5_9LAMI</name>
<dbReference type="Proteomes" id="UP000015453">
    <property type="component" value="Unassembled WGS sequence"/>
</dbReference>
<evidence type="ECO:0000313" key="4">
    <source>
        <dbReference type="Proteomes" id="UP000015453"/>
    </source>
</evidence>
<feature type="signal peptide" evidence="2">
    <location>
        <begin position="1"/>
        <end position="17"/>
    </location>
</feature>
<gene>
    <name evidence="3" type="ORF">M569_15787</name>
</gene>
<dbReference type="GO" id="GO:0019748">
    <property type="term" value="P:secondary metabolic process"/>
    <property type="evidence" value="ECO:0007669"/>
    <property type="project" value="TreeGrafter"/>
</dbReference>
<dbReference type="PANTHER" id="PTHR11802">
    <property type="entry name" value="SERINE PROTEASE FAMILY S10 SERINE CARBOXYPEPTIDASE"/>
    <property type="match status" value="1"/>
</dbReference>
<reference evidence="3 4" key="1">
    <citation type="journal article" date="2013" name="BMC Genomics">
        <title>The miniature genome of a carnivorous plant Genlisea aurea contains a low number of genes and short non-coding sequences.</title>
        <authorList>
            <person name="Leushkin E.V."/>
            <person name="Sutormin R.A."/>
            <person name="Nabieva E.R."/>
            <person name="Penin A.A."/>
            <person name="Kondrashov A.S."/>
            <person name="Logacheva M.D."/>
        </authorList>
    </citation>
    <scope>NUCLEOTIDE SEQUENCE [LARGE SCALE GENOMIC DNA]</scope>
</reference>
<dbReference type="Pfam" id="PF00450">
    <property type="entry name" value="Peptidase_S10"/>
    <property type="match status" value="1"/>
</dbReference>
<comment type="caution">
    <text evidence="3">The sequence shown here is derived from an EMBL/GenBank/DDBJ whole genome shotgun (WGS) entry which is preliminary data.</text>
</comment>
<dbReference type="GO" id="GO:0016747">
    <property type="term" value="F:acyltransferase activity, transferring groups other than amino-acyl groups"/>
    <property type="evidence" value="ECO:0007669"/>
    <property type="project" value="TreeGrafter"/>
</dbReference>
<dbReference type="GO" id="GO:0004185">
    <property type="term" value="F:serine-type carboxypeptidase activity"/>
    <property type="evidence" value="ECO:0007669"/>
    <property type="project" value="InterPro"/>
</dbReference>
<dbReference type="SUPFAM" id="SSF53474">
    <property type="entry name" value="alpha/beta-Hydrolases"/>
    <property type="match status" value="1"/>
</dbReference>
<evidence type="ECO:0000256" key="1">
    <source>
        <dbReference type="ARBA" id="ARBA00009431"/>
    </source>
</evidence>
<dbReference type="Gene3D" id="3.40.50.1820">
    <property type="entry name" value="alpha/beta hydrolase"/>
    <property type="match status" value="1"/>
</dbReference>
<feature type="non-terminal residue" evidence="3">
    <location>
        <position position="108"/>
    </location>
</feature>
<feature type="chain" id="PRO_5004561668" evidence="2">
    <location>
        <begin position="18"/>
        <end position="108"/>
    </location>
</feature>
<dbReference type="OrthoDB" id="443318at2759"/>
<keyword evidence="4" id="KW-1185">Reference proteome</keyword>
<dbReference type="InterPro" id="IPR001563">
    <property type="entry name" value="Peptidase_S10"/>
</dbReference>
<dbReference type="PANTHER" id="PTHR11802:SF224">
    <property type="entry name" value="SERINE CARBOXYPEPTIDASE-LIKE 7 ISOFORM X1"/>
    <property type="match status" value="1"/>
</dbReference>
<proteinExistence type="inferred from homology"/>
<feature type="non-terminal residue" evidence="3">
    <location>
        <position position="1"/>
    </location>
</feature>
<evidence type="ECO:0000313" key="3">
    <source>
        <dbReference type="EMBL" id="EPS59024.1"/>
    </source>
</evidence>
<dbReference type="InterPro" id="IPR029058">
    <property type="entry name" value="AB_hydrolase_fold"/>
</dbReference>
<comment type="similarity">
    <text evidence="1">Belongs to the peptidase S10 family.</text>
</comment>